<sequence length="127" mass="14620">MCLALVSKLRHSRVESRRPLRTIRVPIMSLLVVYTESDVNSCYSPAKPAFLYAHALNIVALLQKKGRSNWCPLSSQIQKSLGTSHIALLRNQRVIDLCRYFYMLIGDALVEFLSQILQYEFKKFILC</sequence>
<evidence type="ECO:0000313" key="2">
    <source>
        <dbReference type="Proteomes" id="UP000002358"/>
    </source>
</evidence>
<dbReference type="AlphaFoldDB" id="A0A7M7T6D0"/>
<dbReference type="RefSeq" id="XP_031777453.1">
    <property type="nucleotide sequence ID" value="XM_031921593.2"/>
</dbReference>
<organism evidence="1 2">
    <name type="scientific">Nasonia vitripennis</name>
    <name type="common">Parasitic wasp</name>
    <dbReference type="NCBI Taxonomy" id="7425"/>
    <lineage>
        <taxon>Eukaryota</taxon>
        <taxon>Metazoa</taxon>
        <taxon>Ecdysozoa</taxon>
        <taxon>Arthropoda</taxon>
        <taxon>Hexapoda</taxon>
        <taxon>Insecta</taxon>
        <taxon>Pterygota</taxon>
        <taxon>Neoptera</taxon>
        <taxon>Endopterygota</taxon>
        <taxon>Hymenoptera</taxon>
        <taxon>Apocrita</taxon>
        <taxon>Proctotrupomorpha</taxon>
        <taxon>Chalcidoidea</taxon>
        <taxon>Pteromalidae</taxon>
        <taxon>Pteromalinae</taxon>
        <taxon>Nasonia</taxon>
    </lineage>
</organism>
<dbReference type="EnsemblMetazoa" id="XM_031921593">
    <property type="protein sequence ID" value="XP_031777453"/>
    <property type="gene ID" value="LOC116415927"/>
</dbReference>
<dbReference type="KEGG" id="nvi:116415927"/>
<reference evidence="1" key="1">
    <citation type="submission" date="2021-01" db="UniProtKB">
        <authorList>
            <consortium name="EnsemblMetazoa"/>
        </authorList>
    </citation>
    <scope>IDENTIFICATION</scope>
</reference>
<proteinExistence type="predicted"/>
<dbReference type="InParanoid" id="A0A7M7T6D0"/>
<evidence type="ECO:0000313" key="1">
    <source>
        <dbReference type="EnsemblMetazoa" id="XP_031777453"/>
    </source>
</evidence>
<dbReference type="Proteomes" id="UP000002358">
    <property type="component" value="Unassembled WGS sequence"/>
</dbReference>
<dbReference type="GeneID" id="116415927"/>
<keyword evidence="2" id="KW-1185">Reference proteome</keyword>
<name>A0A7M7T6D0_NASVI</name>
<protein>
    <submittedName>
        <fullName evidence="1">Uncharacterized protein</fullName>
    </submittedName>
</protein>
<accession>A0A7M7T6D0</accession>